<dbReference type="Proteomes" id="UP000467841">
    <property type="component" value="Unassembled WGS sequence"/>
</dbReference>
<gene>
    <name evidence="2" type="ORF">MERR_LOCUS26340</name>
</gene>
<protein>
    <submittedName>
        <fullName evidence="2">Uncharacterized protein</fullName>
    </submittedName>
</protein>
<dbReference type="AlphaFoldDB" id="A0A6D2JH02"/>
<evidence type="ECO:0000313" key="2">
    <source>
        <dbReference type="EMBL" id="CAA7039105.1"/>
    </source>
</evidence>
<feature type="region of interest" description="Disordered" evidence="1">
    <location>
        <begin position="143"/>
        <end position="184"/>
    </location>
</feature>
<evidence type="ECO:0000313" key="3">
    <source>
        <dbReference type="Proteomes" id="UP000467841"/>
    </source>
</evidence>
<sequence>MTRTLSEMALCGINADWFSEIMALRTGCSLTMRILEIILKIPVEKNACISVMIFDLTVSQFSWKYPAEKPSGPGALSRFIAKHACLIFSCVRIGISLSFTSFVMPGLLEHFGALGREEQGRTWCMDAAQLDTQRKKEEVILKSARPPTRPSGRVPQLDRPSFNSIELRSQQSNPKNVASPLTSL</sequence>
<name>A0A6D2JH02_9BRAS</name>
<reference evidence="2" key="1">
    <citation type="submission" date="2020-01" db="EMBL/GenBank/DDBJ databases">
        <authorList>
            <person name="Mishra B."/>
        </authorList>
    </citation>
    <scope>NUCLEOTIDE SEQUENCE [LARGE SCALE GENOMIC DNA]</scope>
</reference>
<keyword evidence="3" id="KW-1185">Reference proteome</keyword>
<comment type="caution">
    <text evidence="2">The sequence shown here is derived from an EMBL/GenBank/DDBJ whole genome shotgun (WGS) entry which is preliminary data.</text>
</comment>
<accession>A0A6D2JH02</accession>
<proteinExistence type="predicted"/>
<feature type="compositionally biased region" description="Polar residues" evidence="1">
    <location>
        <begin position="161"/>
        <end position="184"/>
    </location>
</feature>
<organism evidence="2 3">
    <name type="scientific">Microthlaspi erraticum</name>
    <dbReference type="NCBI Taxonomy" id="1685480"/>
    <lineage>
        <taxon>Eukaryota</taxon>
        <taxon>Viridiplantae</taxon>
        <taxon>Streptophyta</taxon>
        <taxon>Embryophyta</taxon>
        <taxon>Tracheophyta</taxon>
        <taxon>Spermatophyta</taxon>
        <taxon>Magnoliopsida</taxon>
        <taxon>eudicotyledons</taxon>
        <taxon>Gunneridae</taxon>
        <taxon>Pentapetalae</taxon>
        <taxon>rosids</taxon>
        <taxon>malvids</taxon>
        <taxon>Brassicales</taxon>
        <taxon>Brassicaceae</taxon>
        <taxon>Coluteocarpeae</taxon>
        <taxon>Microthlaspi</taxon>
    </lineage>
</organism>
<dbReference type="EMBL" id="CACVBM020001206">
    <property type="protein sequence ID" value="CAA7039105.1"/>
    <property type="molecule type" value="Genomic_DNA"/>
</dbReference>
<evidence type="ECO:0000256" key="1">
    <source>
        <dbReference type="SAM" id="MobiDB-lite"/>
    </source>
</evidence>